<feature type="transmembrane region" description="Helical" evidence="8">
    <location>
        <begin position="1015"/>
        <end position="1036"/>
    </location>
</feature>
<dbReference type="GO" id="GO:0099604">
    <property type="term" value="F:ligand-gated calcium channel activity"/>
    <property type="evidence" value="ECO:0007669"/>
    <property type="project" value="TreeGrafter"/>
</dbReference>
<evidence type="ECO:0000256" key="4">
    <source>
        <dbReference type="ARBA" id="ARBA00022989"/>
    </source>
</evidence>
<dbReference type="GO" id="GO:0005886">
    <property type="term" value="C:plasma membrane"/>
    <property type="evidence" value="ECO:0007669"/>
    <property type="project" value="TreeGrafter"/>
</dbReference>
<feature type="domain" description="TRPM SLOG" evidence="9">
    <location>
        <begin position="41"/>
        <end position="282"/>
    </location>
</feature>
<feature type="non-terminal residue" evidence="11">
    <location>
        <position position="1"/>
    </location>
</feature>
<keyword evidence="4 8" id="KW-1133">Transmembrane helix</keyword>
<feature type="transmembrane region" description="Helical" evidence="8">
    <location>
        <begin position="853"/>
        <end position="872"/>
    </location>
</feature>
<comment type="subcellular location">
    <subcellularLocation>
        <location evidence="1">Membrane</location>
        <topology evidence="1">Multi-pass membrane protein</topology>
    </subcellularLocation>
</comment>
<evidence type="ECO:0000259" key="9">
    <source>
        <dbReference type="Pfam" id="PF18139"/>
    </source>
</evidence>
<feature type="transmembrane region" description="Helical" evidence="8">
    <location>
        <begin position="789"/>
        <end position="807"/>
    </location>
</feature>
<evidence type="ECO:0000256" key="7">
    <source>
        <dbReference type="ARBA" id="ARBA00023303"/>
    </source>
</evidence>
<feature type="transmembrane region" description="Helical" evidence="8">
    <location>
        <begin position="893"/>
        <end position="916"/>
    </location>
</feature>
<evidence type="ECO:0000256" key="1">
    <source>
        <dbReference type="ARBA" id="ARBA00004141"/>
    </source>
</evidence>
<dbReference type="Pfam" id="PF25508">
    <property type="entry name" value="TRPM2"/>
    <property type="match status" value="2"/>
</dbReference>
<accession>A0A0X3PZZ6</accession>
<organism evidence="11">
    <name type="scientific">Schistocephalus solidus</name>
    <name type="common">Tapeworm</name>
    <dbReference type="NCBI Taxonomy" id="70667"/>
    <lineage>
        <taxon>Eukaryota</taxon>
        <taxon>Metazoa</taxon>
        <taxon>Spiralia</taxon>
        <taxon>Lophotrochozoa</taxon>
        <taxon>Platyhelminthes</taxon>
        <taxon>Cestoda</taxon>
        <taxon>Eucestoda</taxon>
        <taxon>Diphyllobothriidea</taxon>
        <taxon>Diphyllobothriidae</taxon>
        <taxon>Schistocephalus</taxon>
    </lineage>
</organism>
<dbReference type="AlphaFoldDB" id="A0A0X3PZZ6"/>
<dbReference type="EMBL" id="GEEE01010369">
    <property type="protein sequence ID" value="JAP52856.1"/>
    <property type="molecule type" value="Transcribed_RNA"/>
</dbReference>
<feature type="transmembrane region" description="Helical" evidence="8">
    <location>
        <begin position="972"/>
        <end position="994"/>
    </location>
</feature>
<evidence type="ECO:0000256" key="3">
    <source>
        <dbReference type="ARBA" id="ARBA00022692"/>
    </source>
</evidence>
<dbReference type="PANTHER" id="PTHR13800">
    <property type="entry name" value="TRANSIENT RECEPTOR POTENTIAL CATION CHANNEL, SUBFAMILY M, MEMBER 6"/>
    <property type="match status" value="1"/>
</dbReference>
<dbReference type="InterPro" id="IPR041491">
    <property type="entry name" value="TRPM_SLOG"/>
</dbReference>
<gene>
    <name evidence="11" type="primary">TRPM3</name>
    <name evidence="11" type="ORF">TR88095</name>
</gene>
<proteinExistence type="predicted"/>
<evidence type="ECO:0000256" key="8">
    <source>
        <dbReference type="SAM" id="Phobius"/>
    </source>
</evidence>
<dbReference type="InterPro" id="IPR050927">
    <property type="entry name" value="TRPM"/>
</dbReference>
<feature type="transmembrane region" description="Helical" evidence="8">
    <location>
        <begin position="757"/>
        <end position="777"/>
    </location>
</feature>
<evidence type="ECO:0000256" key="5">
    <source>
        <dbReference type="ARBA" id="ARBA00023065"/>
    </source>
</evidence>
<dbReference type="Pfam" id="PF18139">
    <property type="entry name" value="LSDAT_euk"/>
    <property type="match status" value="1"/>
</dbReference>
<keyword evidence="2" id="KW-0813">Transport</keyword>
<dbReference type="SMR" id="A0A0X3PZZ6"/>
<sequence length="1196" mass="137502">QFKKQESFSGPWHPRNLKEITHSNSFGSVYFPLKNAADNKAQFLRLSYSDDVNALKDYIIQFWDILSPRRPKLCLSILTSQYKSRISEDRKLRIIEEVLAALKSTDAWLINNGLNVTFNVLLGQELSKVSTNYFGDDTEFTPPKTIGVCPWGSICGRNRLMNNNNRINYVEYNVNSENEEPTTHPLLPFNSHLIFVDDGYRRDEVSVAKTGFRAKFEKMISEPAKKNVLNVPLVDLVIGGDLMTLQEAASAIENDICVLVFKGSGFAADIIAHAHELKKQLKNPKLGKFPDQQRQSIERAALTIVKTDSVQDVVPLVEKIISKTALLGIYNLEEDKPLSSELMRLIMFHATDTLGKLYLSLSWRKIDLAEELVLQNHADIKAKSLYGLLMTALLNNQLDFVKLLLKLGVDLQDFLTVDRLHCLYNFARNRGSFVSCLRNSDLDRRFVKEPLPPEEEWIIQESQKYSLHCEGSDTLRAAFTAFLGHFVDKKVQSYVDTLCKEEETRLTRVSKTTVYLCTVSEFLGPDFNLKLYDDDTPKHFSRTEMCEIRFREPADHLTIWAAMHARLEMATFFLNLSSHPLCLAIFGAALFRKMSSRVPAYDTKNIDMYEAFAQEFEDIAVEMVGVCEEQDADMTTAMLLEYKPSWETDSTPVAAANSDCLNFVSSSPFQNMVSLTWENGVNFSFMRLLLVLICPFLLFSKHFQVSKPLHARLDEMRASVPTQFLEGDLEPTAPKPVDLDAFCTKVRIFYRSPRTKFAFNFIALIVFLAILSYTLLFELYSTRLSYCEIIVMVYSVGWIVETLYTCIGGTGTHRTRFGSLFSTFPWIPLYFVADLVFIIAACCRINMERDFLYARYAYSLLLILSSAKLLNFMMLSRYYGPLVVMINKMWVQLLNAAIILFIIMIAYGAAVQVLLFPQFKEYDWDLIFNIFYYPYFQLFGEMSFEFFHAEGNCNETVEECPRHSPVVPVLHAAYMLIAVLIFLNLLIAVFSKVFSDLVEQSRNIWMQNRFRVVFYFDRIGIMPAPFSTLQVIVSLLKKLFRSCARCCRKTPTPLPEAIETETATGEMAKPGTPNNLRNIWRRYVSYYMQMEYGMQAYLHRFQEYSGNLYYKTVERNAASSFDAQLNSIMRRLDELQRKHDHFVHYLPGMKKVQGQQRKTIEEEYIRLTAPQRLKALKSQILKAIDRVAKLTKEASG</sequence>
<evidence type="ECO:0000259" key="10">
    <source>
        <dbReference type="Pfam" id="PF25508"/>
    </source>
</evidence>
<keyword evidence="7" id="KW-0407">Ion channel</keyword>
<dbReference type="PANTHER" id="PTHR13800:SF12">
    <property type="entry name" value="TRANSIENT RECEPTOR POTENTIAL CATION CHANNEL SUBFAMILY M MEMBER-LIKE 2"/>
    <property type="match status" value="1"/>
</dbReference>
<dbReference type="InterPro" id="IPR057366">
    <property type="entry name" value="TRPM-like"/>
</dbReference>
<reference evidence="11" key="1">
    <citation type="submission" date="2016-01" db="EMBL/GenBank/DDBJ databases">
        <title>Reference transcriptome for the parasite Schistocephalus solidus: insights into the molecular evolution of parasitism.</title>
        <authorList>
            <person name="Hebert F.O."/>
            <person name="Grambauer S."/>
            <person name="Barber I."/>
            <person name="Landry C.R."/>
            <person name="Aubin-Horth N."/>
        </authorList>
    </citation>
    <scope>NUCLEOTIDE SEQUENCE</scope>
</reference>
<keyword evidence="5" id="KW-0406">Ion transport</keyword>
<keyword evidence="6 8" id="KW-0472">Membrane</keyword>
<protein>
    <submittedName>
        <fullName evidence="11">Transient receptor potential cation channel subfamily M member 3</fullName>
    </submittedName>
</protein>
<keyword evidence="3 8" id="KW-0812">Transmembrane</keyword>
<evidence type="ECO:0000313" key="11">
    <source>
        <dbReference type="EMBL" id="JAP52856.1"/>
    </source>
</evidence>
<feature type="domain" description="TRPM-like" evidence="10">
    <location>
        <begin position="549"/>
        <end position="665"/>
    </location>
</feature>
<name>A0A0X3PZZ6_SCHSO</name>
<evidence type="ECO:0000256" key="2">
    <source>
        <dbReference type="ARBA" id="ARBA00022448"/>
    </source>
</evidence>
<keyword evidence="11" id="KW-0675">Receptor</keyword>
<feature type="transmembrane region" description="Helical" evidence="8">
    <location>
        <begin position="572"/>
        <end position="591"/>
    </location>
</feature>
<feature type="transmembrane region" description="Helical" evidence="8">
    <location>
        <begin position="827"/>
        <end position="847"/>
    </location>
</feature>
<feature type="domain" description="TRPM-like" evidence="10">
    <location>
        <begin position="377"/>
        <end position="491"/>
    </location>
</feature>
<evidence type="ECO:0000256" key="6">
    <source>
        <dbReference type="ARBA" id="ARBA00023136"/>
    </source>
</evidence>